<comment type="caution">
    <text evidence="3">The sequence shown here is derived from an EMBL/GenBank/DDBJ whole genome shotgun (WGS) entry which is preliminary data.</text>
</comment>
<evidence type="ECO:0000313" key="3">
    <source>
        <dbReference type="EMBL" id="MBF4769772.1"/>
    </source>
</evidence>
<dbReference type="RefSeq" id="WP_194697915.1">
    <property type="nucleotide sequence ID" value="NZ_JADKPO010000031.1"/>
</dbReference>
<accession>A0A930VN93</accession>
<dbReference type="AlphaFoldDB" id="A0A930VN93"/>
<reference evidence="3" key="1">
    <citation type="submission" date="2020-11" db="EMBL/GenBank/DDBJ databases">
        <title>Nocardioides cynanchi sp. nov., isolated from soil of rhizosphere of Cynanchum wilfordii.</title>
        <authorList>
            <person name="Lee J.-S."/>
            <person name="Suh M.K."/>
            <person name="Kim J.-S."/>
        </authorList>
    </citation>
    <scope>NUCLEOTIDE SEQUENCE</scope>
    <source>
        <strain evidence="3">KCTC 19276</strain>
    </source>
</reference>
<organism evidence="3 4">
    <name type="scientific">Nocardioides agariphilus</name>
    <dbReference type="NCBI Taxonomy" id="433664"/>
    <lineage>
        <taxon>Bacteria</taxon>
        <taxon>Bacillati</taxon>
        <taxon>Actinomycetota</taxon>
        <taxon>Actinomycetes</taxon>
        <taxon>Propionibacteriales</taxon>
        <taxon>Nocardioidaceae</taxon>
        <taxon>Nocardioides</taxon>
    </lineage>
</organism>
<keyword evidence="4" id="KW-1185">Reference proteome</keyword>
<dbReference type="InterPro" id="IPR055930">
    <property type="entry name" value="DUF7508"/>
</dbReference>
<dbReference type="Pfam" id="PF24348">
    <property type="entry name" value="DUF7508"/>
    <property type="match status" value="1"/>
</dbReference>
<evidence type="ECO:0000313" key="4">
    <source>
        <dbReference type="Proteomes" id="UP000660668"/>
    </source>
</evidence>
<sequence>MSIRMDKEWLPFTPEQVADAPGHMGVYQIADADRQLLDIGRAGGGTRFGLRGELTQALERWGDRGRYFRFEVNLGYWSRHQELLMLALHDHGHLPEGCSEEQAAQLGRISPHPGNDGAARPSSRTV</sequence>
<proteinExistence type="predicted"/>
<name>A0A930VN93_9ACTN</name>
<evidence type="ECO:0000256" key="1">
    <source>
        <dbReference type="SAM" id="MobiDB-lite"/>
    </source>
</evidence>
<feature type="region of interest" description="Disordered" evidence="1">
    <location>
        <begin position="99"/>
        <end position="126"/>
    </location>
</feature>
<evidence type="ECO:0000259" key="2">
    <source>
        <dbReference type="Pfam" id="PF24348"/>
    </source>
</evidence>
<dbReference type="Proteomes" id="UP000660668">
    <property type="component" value="Unassembled WGS sequence"/>
</dbReference>
<feature type="domain" description="DUF7508" evidence="2">
    <location>
        <begin position="4"/>
        <end position="84"/>
    </location>
</feature>
<dbReference type="EMBL" id="JADKPO010000031">
    <property type="protein sequence ID" value="MBF4769772.1"/>
    <property type="molecule type" value="Genomic_DNA"/>
</dbReference>
<gene>
    <name evidence="3" type="ORF">ISU10_18540</name>
</gene>
<protein>
    <recommendedName>
        <fullName evidence="2">DUF7508 domain-containing protein</fullName>
    </recommendedName>
</protein>